<dbReference type="AlphaFoldDB" id="A0A8J8SVY2"/>
<dbReference type="SUPFAM" id="SSF56420">
    <property type="entry name" value="Peptide deformylase"/>
    <property type="match status" value="1"/>
</dbReference>
<keyword evidence="5" id="KW-1185">Reference proteome</keyword>
<sequence length="195" mass="23019">MAVTNKPYTLIKFGDPLLRQACQRVTFPLSEETDFTIDQCINTLRHVQGFWEKRSMSIAAPQVGKLLRLFVMCDQRYWYHPKLQYKKFMTVINPEIIEASDEKCLAWEACVSENDRIALVERPKVVKVRFQSVKGVEHDLLCHGLLSRIFQHEIDHFEGKIMEDHAKKYQSTKELEDEVSFEKFRKANKDYIIEF</sequence>
<keyword evidence="3" id="KW-0378">Hydrolase</keyword>
<dbReference type="GO" id="GO:0042586">
    <property type="term" value="F:peptide deformylase activity"/>
    <property type="evidence" value="ECO:0007669"/>
    <property type="project" value="UniProtKB-EC"/>
</dbReference>
<comment type="function">
    <text evidence="3">Removes the formyl group from the N-terminal Met of newly synthesized proteins.</text>
</comment>
<dbReference type="InterPro" id="IPR023635">
    <property type="entry name" value="Peptide_deformylase"/>
</dbReference>
<keyword evidence="3" id="KW-0648">Protein biosynthesis</keyword>
<dbReference type="GO" id="GO:0006412">
    <property type="term" value="P:translation"/>
    <property type="evidence" value="ECO:0007669"/>
    <property type="project" value="UniProtKB-KW"/>
</dbReference>
<dbReference type="PRINTS" id="PR01576">
    <property type="entry name" value="PDEFORMYLASE"/>
</dbReference>
<comment type="caution">
    <text evidence="4">The sequence shown here is derived from an EMBL/GenBank/DDBJ whole genome shotgun (WGS) entry which is preliminary data.</text>
</comment>
<dbReference type="HAMAP" id="MF_00163">
    <property type="entry name" value="Pep_deformylase"/>
    <property type="match status" value="1"/>
</dbReference>
<dbReference type="Pfam" id="PF01327">
    <property type="entry name" value="Pep_deformylase"/>
    <property type="match status" value="1"/>
</dbReference>
<accession>A0A8J8SVY2</accession>
<keyword evidence="3" id="KW-0479">Metal-binding</keyword>
<comment type="catalytic activity">
    <reaction evidence="3">
        <text>N-terminal N-formyl-L-methionyl-[peptide] + H2O = N-terminal L-methionyl-[peptide] + formate</text>
        <dbReference type="Rhea" id="RHEA:24420"/>
        <dbReference type="Rhea" id="RHEA-COMP:10639"/>
        <dbReference type="Rhea" id="RHEA-COMP:10640"/>
        <dbReference type="ChEBI" id="CHEBI:15377"/>
        <dbReference type="ChEBI" id="CHEBI:15740"/>
        <dbReference type="ChEBI" id="CHEBI:49298"/>
        <dbReference type="ChEBI" id="CHEBI:64731"/>
        <dbReference type="EC" id="3.5.1.88"/>
    </reaction>
</comment>
<protein>
    <recommendedName>
        <fullName evidence="2 3">Peptide deformylase</fullName>
        <ecNumber evidence="2 3">3.5.1.88</ecNumber>
    </recommendedName>
</protein>
<evidence type="ECO:0000313" key="5">
    <source>
        <dbReference type="Proteomes" id="UP000785679"/>
    </source>
</evidence>
<dbReference type="PANTHER" id="PTHR10458">
    <property type="entry name" value="PEPTIDE DEFORMYLASE"/>
    <property type="match status" value="1"/>
</dbReference>
<dbReference type="PIRSF" id="PIRSF004749">
    <property type="entry name" value="Pep_def"/>
    <property type="match status" value="1"/>
</dbReference>
<dbReference type="GO" id="GO:0046872">
    <property type="term" value="F:metal ion binding"/>
    <property type="evidence" value="ECO:0007669"/>
    <property type="project" value="UniProtKB-KW"/>
</dbReference>
<dbReference type="InterPro" id="IPR036821">
    <property type="entry name" value="Peptide_deformylase_sf"/>
</dbReference>
<evidence type="ECO:0000256" key="3">
    <source>
        <dbReference type="RuleBase" id="RU362111"/>
    </source>
</evidence>
<organism evidence="4 5">
    <name type="scientific">Halteria grandinella</name>
    <dbReference type="NCBI Taxonomy" id="5974"/>
    <lineage>
        <taxon>Eukaryota</taxon>
        <taxon>Sar</taxon>
        <taxon>Alveolata</taxon>
        <taxon>Ciliophora</taxon>
        <taxon>Intramacronucleata</taxon>
        <taxon>Spirotrichea</taxon>
        <taxon>Stichotrichia</taxon>
        <taxon>Sporadotrichida</taxon>
        <taxon>Halteriidae</taxon>
        <taxon>Halteria</taxon>
    </lineage>
</organism>
<evidence type="ECO:0000256" key="2">
    <source>
        <dbReference type="ARBA" id="ARBA00012175"/>
    </source>
</evidence>
<comment type="similarity">
    <text evidence="1 3">Belongs to the polypeptide deformylase family.</text>
</comment>
<dbReference type="PANTHER" id="PTHR10458:SF22">
    <property type="entry name" value="PEPTIDE DEFORMYLASE"/>
    <property type="match status" value="1"/>
</dbReference>
<evidence type="ECO:0000313" key="4">
    <source>
        <dbReference type="EMBL" id="TNV72694.1"/>
    </source>
</evidence>
<reference evidence="4" key="1">
    <citation type="submission" date="2019-06" db="EMBL/GenBank/DDBJ databases">
        <authorList>
            <person name="Zheng W."/>
        </authorList>
    </citation>
    <scope>NUCLEOTIDE SEQUENCE</scope>
    <source>
        <strain evidence="4">QDHG01</strain>
    </source>
</reference>
<evidence type="ECO:0000256" key="1">
    <source>
        <dbReference type="ARBA" id="ARBA00010759"/>
    </source>
</evidence>
<dbReference type="EMBL" id="RRYP01021298">
    <property type="protein sequence ID" value="TNV72694.1"/>
    <property type="molecule type" value="Genomic_DNA"/>
</dbReference>
<dbReference type="OrthoDB" id="291739at2759"/>
<dbReference type="EC" id="3.5.1.88" evidence="2 3"/>
<dbReference type="Gene3D" id="3.90.45.10">
    <property type="entry name" value="Peptide deformylase"/>
    <property type="match status" value="1"/>
</dbReference>
<dbReference type="Proteomes" id="UP000785679">
    <property type="component" value="Unassembled WGS sequence"/>
</dbReference>
<name>A0A8J8SVY2_HALGN</name>
<gene>
    <name evidence="4" type="ORF">FGO68_gene10825</name>
</gene>
<dbReference type="CDD" id="cd00487">
    <property type="entry name" value="Pep_deformylase"/>
    <property type="match status" value="1"/>
</dbReference>
<proteinExistence type="inferred from homology"/>